<feature type="transmembrane region" description="Helical" evidence="2">
    <location>
        <begin position="31"/>
        <end position="53"/>
    </location>
</feature>
<dbReference type="Gene3D" id="2.40.50.100">
    <property type="match status" value="1"/>
</dbReference>
<feature type="domain" description="AprE-like beta-barrel" evidence="3">
    <location>
        <begin position="298"/>
        <end position="393"/>
    </location>
</feature>
<keyword evidence="5" id="KW-1185">Reference proteome</keyword>
<evidence type="ECO:0000256" key="2">
    <source>
        <dbReference type="SAM" id="Phobius"/>
    </source>
</evidence>
<dbReference type="Proteomes" id="UP000001364">
    <property type="component" value="Chromosome"/>
</dbReference>
<dbReference type="PANTHER" id="PTHR30386:SF28">
    <property type="entry name" value="EXPORTED PROTEIN"/>
    <property type="match status" value="1"/>
</dbReference>
<dbReference type="RefSeq" id="YP_002516092.1">
    <property type="nucleotide sequence ID" value="NC_011916.1"/>
</dbReference>
<dbReference type="PhylomeDB" id="A0A0H3C5E3"/>
<proteinExistence type="predicted"/>
<gene>
    <name evidence="4" type="primary">cdzB</name>
    <name evidence="4" type="ordered locus">CCNA_00719</name>
</gene>
<keyword evidence="2" id="KW-1133">Transmembrane helix</keyword>
<dbReference type="OrthoDB" id="9810980at2"/>
<dbReference type="PATRIC" id="fig|565050.3.peg.709"/>
<dbReference type="Gene3D" id="2.40.30.170">
    <property type="match status" value="1"/>
</dbReference>
<evidence type="ECO:0000313" key="4">
    <source>
        <dbReference type="EMBL" id="ACL94184.1"/>
    </source>
</evidence>
<keyword evidence="2" id="KW-0812">Transmembrane</keyword>
<evidence type="ECO:0000313" key="5">
    <source>
        <dbReference type="Proteomes" id="UP000001364"/>
    </source>
</evidence>
<keyword evidence="1" id="KW-0175">Coiled coil</keyword>
<dbReference type="InterPro" id="IPR058982">
    <property type="entry name" value="Beta-barrel_AprE"/>
</dbReference>
<dbReference type="PRINTS" id="PR01490">
    <property type="entry name" value="RTXTOXIND"/>
</dbReference>
<reference evidence="4 5" key="1">
    <citation type="journal article" date="2010" name="J. Bacteriol.">
        <title>The genetic basis of laboratory adaptation in Caulobacter crescentus.</title>
        <authorList>
            <person name="Marks M.E."/>
            <person name="Castro-Rojas C.M."/>
            <person name="Teiling C."/>
            <person name="Du L."/>
            <person name="Kapatral V."/>
            <person name="Walunas T.L."/>
            <person name="Crosson S."/>
        </authorList>
    </citation>
    <scope>NUCLEOTIDE SEQUENCE [LARGE SCALE GENOMIC DNA]</scope>
    <source>
        <strain evidence="5">NA1000 / CB15N</strain>
    </source>
</reference>
<dbReference type="AlphaFoldDB" id="A0A0H3C5E3"/>
<keyword evidence="2" id="KW-0472">Membrane</keyword>
<dbReference type="RefSeq" id="WP_012640036.1">
    <property type="nucleotide sequence ID" value="NC_011916.1"/>
</dbReference>
<dbReference type="PANTHER" id="PTHR30386">
    <property type="entry name" value="MEMBRANE FUSION SUBUNIT OF EMRAB-TOLC MULTIDRUG EFFLUX PUMP"/>
    <property type="match status" value="1"/>
</dbReference>
<name>A0A0H3C5E3_CAUVN</name>
<dbReference type="KEGG" id="ccs:CCNA_00719"/>
<dbReference type="GeneID" id="7330528"/>
<evidence type="ECO:0000256" key="1">
    <source>
        <dbReference type="SAM" id="Coils"/>
    </source>
</evidence>
<feature type="coiled-coil region" evidence="1">
    <location>
        <begin position="133"/>
        <end position="174"/>
    </location>
</feature>
<dbReference type="InterPro" id="IPR050739">
    <property type="entry name" value="MFP"/>
</dbReference>
<organism evidence="4 5">
    <name type="scientific">Caulobacter vibrioides (strain NA1000 / CB15N)</name>
    <name type="common">Caulobacter crescentus</name>
    <dbReference type="NCBI Taxonomy" id="565050"/>
    <lineage>
        <taxon>Bacteria</taxon>
        <taxon>Pseudomonadati</taxon>
        <taxon>Pseudomonadota</taxon>
        <taxon>Alphaproteobacteria</taxon>
        <taxon>Caulobacterales</taxon>
        <taxon>Caulobacteraceae</taxon>
        <taxon>Caulobacter</taxon>
    </lineage>
</organism>
<dbReference type="EMBL" id="CP001340">
    <property type="protein sequence ID" value="ACL94184.1"/>
    <property type="molecule type" value="Genomic_DNA"/>
</dbReference>
<protein>
    <submittedName>
        <fullName evidence="4">Type I secretion protein CdzB, adaptor</fullName>
    </submittedName>
</protein>
<evidence type="ECO:0000259" key="3">
    <source>
        <dbReference type="Pfam" id="PF26002"/>
    </source>
</evidence>
<dbReference type="Pfam" id="PF26002">
    <property type="entry name" value="Beta-barrel_AprE"/>
    <property type="match status" value="1"/>
</dbReference>
<accession>A0A0H3C5E3</accession>
<sequence length="413" mass="43360">MSDLFRKEAVVHATRRLAGEVVLATSVPSRVLAGLVCLVVLAGATFAATASYARKETVVGWLTPQAGMIRLAARQGGIVANVHVREGDRVVVGQPIATLTLSSALEGGDSFAVLSRSLGAQSSAAGSRAAATQAALAAESRQLTQRRAALNRELAEAKRSLALQTERLTLARAEVARAETIAAQGFLSPRELQARRSAELAVQQEASTLSSQALSYERQIGEVDARLAAIPIDLQAARAEAASTLAGLEQQATQVEAQGRYVVVATVAGRVAALPVEAGQTVGVGAAVAVLTPGDSALVAELYAPSRAAGFVRQGQEVRLMYQAFPHQKFGVGEGVVTAVSRTVLAPSEVAIPGLQVQEPVFRIRVKLARDNVAAYGETLPLQPGMLLSADVVIDRRSLLEWLLDPLYAVGRR</sequence>
<dbReference type="HOGENOM" id="CLU_023976_4_2_5"/>